<accession>A0A7C8IA15</accession>
<evidence type="ECO:0000313" key="2">
    <source>
        <dbReference type="EMBL" id="KAF2871992.1"/>
    </source>
</evidence>
<protein>
    <recommendedName>
        <fullName evidence="1">F-box domain-containing protein</fullName>
    </recommendedName>
</protein>
<sequence>MLATLALFNSSQRNFPIHLPRVIMPPTDVAHAFRALRGAAARREALTALLRELDPYEWRDLHAELGARAFKFDIVGTLPQELVHHIFSYLETTTPYRLQQVSKRWHGILQSTDIVKPALRAWYDGTINFKGADDAFCLQQARRMHRVRTGNLTWRGKCESGSYVWKTISDDILIDDTFIWLDRLRRVLTVLDLPTMKSWEAYGDAREHILDVALSTELVAYGTTSNTCYVSDLKGGERKRFKVTNPAMFNKLHCRGRTVACAGYTKGSSSVLVYIWDIDTQCGQSFTVSIHEQPFKRLDTTCDHHCYPTILLCPESQTILFFSTEVCSGCRNRDRTVNSPISWSRFTYSGQRISDFSWRLPDTSVINLSSLTPVDRQGRFALDVYCRAGRDSLYPCLQFDENLDEIVLLTGSLWNGPHAWVQRNTRWWKDTFYSLQPGAGGRPEEYASTPVAVAHLGTSASPRFKASLIQPESEGFDCFRYQDLKLNDKFLILLNYPMADAPFEVFVFEDVPEATEHEKEAIALEIEERVQQRYFSIVSLYGMAYASACQPDTTLNSTPI</sequence>
<comment type="caution">
    <text evidence="2">The sequence shown here is derived from an EMBL/GenBank/DDBJ whole genome shotgun (WGS) entry which is preliminary data.</text>
</comment>
<dbReference type="Gene3D" id="1.20.1280.50">
    <property type="match status" value="1"/>
</dbReference>
<dbReference type="InterPro" id="IPR036047">
    <property type="entry name" value="F-box-like_dom_sf"/>
</dbReference>
<reference evidence="2 3" key="1">
    <citation type="submission" date="2020-01" db="EMBL/GenBank/DDBJ databases">
        <authorList>
            <consortium name="DOE Joint Genome Institute"/>
            <person name="Haridas S."/>
            <person name="Albert R."/>
            <person name="Binder M."/>
            <person name="Bloem J."/>
            <person name="Labutti K."/>
            <person name="Salamov A."/>
            <person name="Andreopoulos B."/>
            <person name="Baker S.E."/>
            <person name="Barry K."/>
            <person name="Bills G."/>
            <person name="Bluhm B.H."/>
            <person name="Cannon C."/>
            <person name="Castanera R."/>
            <person name="Culley D.E."/>
            <person name="Daum C."/>
            <person name="Ezra D."/>
            <person name="Gonzalez J.B."/>
            <person name="Henrissat B."/>
            <person name="Kuo A."/>
            <person name="Liang C."/>
            <person name="Lipzen A."/>
            <person name="Lutzoni F."/>
            <person name="Magnuson J."/>
            <person name="Mondo S."/>
            <person name="Nolan M."/>
            <person name="Ohm R."/>
            <person name="Pangilinan J."/>
            <person name="Park H.-J.H."/>
            <person name="Ramirez L."/>
            <person name="Alfaro M."/>
            <person name="Sun H."/>
            <person name="Tritt A."/>
            <person name="Yoshinaga Y."/>
            <person name="Zwiers L.-H.L."/>
            <person name="Turgeon B.G."/>
            <person name="Goodwin S.B."/>
            <person name="Spatafora J.W."/>
            <person name="Crous P.W."/>
            <person name="Grigoriev I.V."/>
        </authorList>
    </citation>
    <scope>NUCLEOTIDE SEQUENCE [LARGE SCALE GENOMIC DNA]</scope>
    <source>
        <strain evidence="2 3">CBS 611.86</strain>
    </source>
</reference>
<organism evidence="2 3">
    <name type="scientific">Massariosphaeria phaeospora</name>
    <dbReference type="NCBI Taxonomy" id="100035"/>
    <lineage>
        <taxon>Eukaryota</taxon>
        <taxon>Fungi</taxon>
        <taxon>Dikarya</taxon>
        <taxon>Ascomycota</taxon>
        <taxon>Pezizomycotina</taxon>
        <taxon>Dothideomycetes</taxon>
        <taxon>Pleosporomycetidae</taxon>
        <taxon>Pleosporales</taxon>
        <taxon>Pleosporales incertae sedis</taxon>
        <taxon>Massariosphaeria</taxon>
    </lineage>
</organism>
<keyword evidence="3" id="KW-1185">Reference proteome</keyword>
<dbReference type="AlphaFoldDB" id="A0A7C8IA15"/>
<dbReference type="Pfam" id="PF12937">
    <property type="entry name" value="F-box-like"/>
    <property type="match status" value="1"/>
</dbReference>
<dbReference type="EMBL" id="JAADJZ010000010">
    <property type="protein sequence ID" value="KAF2871992.1"/>
    <property type="molecule type" value="Genomic_DNA"/>
</dbReference>
<feature type="domain" description="F-box" evidence="1">
    <location>
        <begin position="72"/>
        <end position="118"/>
    </location>
</feature>
<name>A0A7C8IA15_9PLEO</name>
<dbReference type="SUPFAM" id="SSF101898">
    <property type="entry name" value="NHL repeat"/>
    <property type="match status" value="1"/>
</dbReference>
<dbReference type="SMART" id="SM00256">
    <property type="entry name" value="FBOX"/>
    <property type="match status" value="1"/>
</dbReference>
<dbReference type="InterPro" id="IPR001810">
    <property type="entry name" value="F-box_dom"/>
</dbReference>
<gene>
    <name evidence="2" type="ORF">BDV95DRAFT_30635</name>
</gene>
<evidence type="ECO:0000259" key="1">
    <source>
        <dbReference type="PROSITE" id="PS50181"/>
    </source>
</evidence>
<dbReference type="CDD" id="cd09917">
    <property type="entry name" value="F-box_SF"/>
    <property type="match status" value="1"/>
</dbReference>
<dbReference type="SUPFAM" id="SSF81383">
    <property type="entry name" value="F-box domain"/>
    <property type="match status" value="1"/>
</dbReference>
<dbReference type="Proteomes" id="UP000481861">
    <property type="component" value="Unassembled WGS sequence"/>
</dbReference>
<dbReference type="PROSITE" id="PS50181">
    <property type="entry name" value="FBOX"/>
    <property type="match status" value="1"/>
</dbReference>
<dbReference type="OrthoDB" id="5295250at2759"/>
<evidence type="ECO:0000313" key="3">
    <source>
        <dbReference type="Proteomes" id="UP000481861"/>
    </source>
</evidence>
<proteinExistence type="predicted"/>